<accession>A0A9N8EXP3</accession>
<evidence type="ECO:0000256" key="2">
    <source>
        <dbReference type="SAM" id="MobiDB-lite"/>
    </source>
</evidence>
<feature type="region of interest" description="Disordered" evidence="2">
    <location>
        <begin position="1"/>
        <end position="48"/>
    </location>
</feature>
<organism evidence="4 5">
    <name type="scientific">Seminavis robusta</name>
    <dbReference type="NCBI Taxonomy" id="568900"/>
    <lineage>
        <taxon>Eukaryota</taxon>
        <taxon>Sar</taxon>
        <taxon>Stramenopiles</taxon>
        <taxon>Ochrophyta</taxon>
        <taxon>Bacillariophyta</taxon>
        <taxon>Bacillariophyceae</taxon>
        <taxon>Bacillariophycidae</taxon>
        <taxon>Naviculales</taxon>
        <taxon>Naviculaceae</taxon>
        <taxon>Seminavis</taxon>
    </lineage>
</organism>
<dbReference type="Gene3D" id="3.30.60.190">
    <property type="match status" value="1"/>
</dbReference>
<keyword evidence="5" id="KW-1185">Reference proteome</keyword>
<reference evidence="4" key="1">
    <citation type="submission" date="2020-06" db="EMBL/GenBank/DDBJ databases">
        <authorList>
            <consortium name="Plant Systems Biology data submission"/>
        </authorList>
    </citation>
    <scope>NUCLEOTIDE SEQUENCE</scope>
    <source>
        <strain evidence="4">D6</strain>
    </source>
</reference>
<dbReference type="OrthoDB" id="18412at2759"/>
<dbReference type="AlphaFoldDB" id="A0A9N8EXP3"/>
<dbReference type="SUPFAM" id="SSF144232">
    <property type="entry name" value="HIT/MYND zinc finger-like"/>
    <property type="match status" value="1"/>
</dbReference>
<sequence>MAEASSSSQQAPINRKRRPKNNWENRHGKSRRQVRPPSQSNNNAGNGKAAVVSKPVCSVCQKVESPKYKCPKCRSPYCSIQCCRDHKASGCKPNTATSNDVSNNPTNGNATTTTATTTTTLVATTPTSRYLAKEELLTAPPTKRTRNDDNSDDDDDLEEGWKITDEMKQALQQNAPWLRQELADVGLQQIITGIDGASNRIRKRNDTQTPQERLLTHTKLDNPQFSKFCDDLLVASGILQRNDNGIVLSMEEEESLQSSSSLGDANNNLPTLKPTAQKVPLQKDAEKDVAKDDDESSSDDTSSSDSSDDEEDH</sequence>
<dbReference type="CDD" id="cd23024">
    <property type="entry name" value="zf-HIT_ZNHIT2-3"/>
    <property type="match status" value="1"/>
</dbReference>
<keyword evidence="1" id="KW-0863">Zinc-finger</keyword>
<feature type="region of interest" description="Disordered" evidence="2">
    <location>
        <begin position="131"/>
        <end position="158"/>
    </location>
</feature>
<dbReference type="Pfam" id="PF04438">
    <property type="entry name" value="zf-HIT"/>
    <property type="match status" value="1"/>
</dbReference>
<dbReference type="Proteomes" id="UP001153069">
    <property type="component" value="Unassembled WGS sequence"/>
</dbReference>
<feature type="compositionally biased region" description="Basic and acidic residues" evidence="2">
    <location>
        <begin position="281"/>
        <end position="290"/>
    </location>
</feature>
<comment type="caution">
    <text evidence="4">The sequence shown here is derived from an EMBL/GenBank/DDBJ whole genome shotgun (WGS) entry which is preliminary data.</text>
</comment>
<evidence type="ECO:0000313" key="4">
    <source>
        <dbReference type="EMBL" id="CAB9526949.1"/>
    </source>
</evidence>
<dbReference type="PROSITE" id="PS51083">
    <property type="entry name" value="ZF_HIT"/>
    <property type="match status" value="1"/>
</dbReference>
<proteinExistence type="predicted"/>
<evidence type="ECO:0000259" key="3">
    <source>
        <dbReference type="PROSITE" id="PS51083"/>
    </source>
</evidence>
<dbReference type="GO" id="GO:0008270">
    <property type="term" value="F:zinc ion binding"/>
    <property type="evidence" value="ECO:0007669"/>
    <property type="project" value="UniProtKB-UniRule"/>
</dbReference>
<feature type="region of interest" description="Disordered" evidence="2">
    <location>
        <begin position="257"/>
        <end position="313"/>
    </location>
</feature>
<keyword evidence="1" id="KW-0479">Metal-binding</keyword>
<evidence type="ECO:0000313" key="5">
    <source>
        <dbReference type="Proteomes" id="UP001153069"/>
    </source>
</evidence>
<protein>
    <submittedName>
        <fullName evidence="4">Zinc finger, HIT-type containing 3</fullName>
    </submittedName>
</protein>
<gene>
    <name evidence="4" type="ORF">SEMRO_1916_G305240.1</name>
</gene>
<keyword evidence="1" id="KW-0862">Zinc</keyword>
<evidence type="ECO:0000256" key="1">
    <source>
        <dbReference type="PROSITE-ProRule" id="PRU00453"/>
    </source>
</evidence>
<feature type="compositionally biased region" description="Polar residues" evidence="2">
    <location>
        <begin position="1"/>
        <end position="12"/>
    </location>
</feature>
<dbReference type="InterPro" id="IPR007529">
    <property type="entry name" value="Znf_HIT"/>
</dbReference>
<name>A0A9N8EXP3_9STRA</name>
<feature type="domain" description="HIT-type" evidence="3">
    <location>
        <begin position="57"/>
        <end position="91"/>
    </location>
</feature>
<dbReference type="EMBL" id="CAICTM010001914">
    <property type="protein sequence ID" value="CAB9526949.1"/>
    <property type="molecule type" value="Genomic_DNA"/>
</dbReference>